<protein>
    <recommendedName>
        <fullName evidence="2 5">acylphosphatase</fullName>
        <ecNumber evidence="2 5">3.6.1.7</ecNumber>
    </recommendedName>
</protein>
<evidence type="ECO:0000313" key="8">
    <source>
        <dbReference type="EMBL" id="OBT95701.1"/>
    </source>
</evidence>
<reference evidence="8 9" key="1">
    <citation type="submission" date="2016-03" db="EMBL/GenBank/DDBJ databases">
        <title>Comparative genomics of Pseudogymnoascus destructans, the fungus causing white-nose syndrome of bats.</title>
        <authorList>
            <person name="Palmer J.M."/>
            <person name="Drees K.P."/>
            <person name="Foster J.T."/>
            <person name="Lindner D.L."/>
        </authorList>
    </citation>
    <scope>NUCLEOTIDE SEQUENCE [LARGE SCALE GENOMIC DNA]</scope>
    <source>
        <strain evidence="8 9">UAMH 10579</strain>
    </source>
</reference>
<dbReference type="Pfam" id="PF00708">
    <property type="entry name" value="Acylphosphatase"/>
    <property type="match status" value="1"/>
</dbReference>
<keyword evidence="9" id="KW-1185">Reference proteome</keyword>
<feature type="active site" evidence="5">
    <location>
        <position position="38"/>
    </location>
</feature>
<dbReference type="GO" id="GO:0003998">
    <property type="term" value="F:acylphosphatase activity"/>
    <property type="evidence" value="ECO:0007669"/>
    <property type="project" value="UniProtKB-EC"/>
</dbReference>
<reference evidence="9" key="2">
    <citation type="journal article" date="2018" name="Nat. Commun.">
        <title>Extreme sensitivity to ultraviolet light in the fungal pathogen causing white-nose syndrome of bats.</title>
        <authorList>
            <person name="Palmer J.M."/>
            <person name="Drees K.P."/>
            <person name="Foster J.T."/>
            <person name="Lindner D.L."/>
        </authorList>
    </citation>
    <scope>NUCLEOTIDE SEQUENCE [LARGE SCALE GENOMIC DNA]</scope>
    <source>
        <strain evidence="9">UAMH 10579</strain>
    </source>
</reference>
<dbReference type="RefSeq" id="XP_018129434.1">
    <property type="nucleotide sequence ID" value="XM_018275979.2"/>
</dbReference>
<dbReference type="EC" id="3.6.1.7" evidence="2 5"/>
<accession>A0A1B8GIN9</accession>
<evidence type="ECO:0000256" key="3">
    <source>
        <dbReference type="ARBA" id="ARBA00022801"/>
    </source>
</evidence>
<dbReference type="OrthoDB" id="7961613at2759"/>
<dbReference type="InterPro" id="IPR001792">
    <property type="entry name" value="Acylphosphatase-like_dom"/>
</dbReference>
<dbReference type="InterPro" id="IPR020456">
    <property type="entry name" value="Acylphosphatase"/>
</dbReference>
<feature type="domain" description="Acylphosphatase-like" evidence="7">
    <location>
        <begin position="4"/>
        <end position="92"/>
    </location>
</feature>
<dbReference type="Gene3D" id="3.30.70.100">
    <property type="match status" value="1"/>
</dbReference>
<evidence type="ECO:0000256" key="6">
    <source>
        <dbReference type="RuleBase" id="RU004168"/>
    </source>
</evidence>
<dbReference type="InterPro" id="IPR036046">
    <property type="entry name" value="Acylphosphatase-like_dom_sf"/>
</dbReference>
<keyword evidence="3 5" id="KW-0378">Hydrolase</keyword>
<dbReference type="GeneID" id="28839920"/>
<sequence>MNKRISFRIHGGIVQGVFFRKHTQTRAQEFGVTGWIQNIAGEKIEGEAQGNEEQLQKMVKEIKTGPPNAVVVKVETEDIPVVEGEKEFVVKRTVR</sequence>
<dbReference type="SUPFAM" id="SSF54975">
    <property type="entry name" value="Acylphosphatase/BLUF domain-like"/>
    <property type="match status" value="1"/>
</dbReference>
<name>A0A1B8GIN9_9PEZI</name>
<gene>
    <name evidence="8" type="ORF">VE01_06534</name>
</gene>
<dbReference type="Proteomes" id="UP000091956">
    <property type="component" value="Unassembled WGS sequence"/>
</dbReference>
<dbReference type="EMBL" id="KV460233">
    <property type="protein sequence ID" value="OBT95701.1"/>
    <property type="molecule type" value="Genomic_DNA"/>
</dbReference>
<organism evidence="8 9">
    <name type="scientific">Pseudogymnoascus verrucosus</name>
    <dbReference type="NCBI Taxonomy" id="342668"/>
    <lineage>
        <taxon>Eukaryota</taxon>
        <taxon>Fungi</taxon>
        <taxon>Dikarya</taxon>
        <taxon>Ascomycota</taxon>
        <taxon>Pezizomycotina</taxon>
        <taxon>Leotiomycetes</taxon>
        <taxon>Thelebolales</taxon>
        <taxon>Thelebolaceae</taxon>
        <taxon>Pseudogymnoascus</taxon>
    </lineage>
</organism>
<evidence type="ECO:0000256" key="1">
    <source>
        <dbReference type="ARBA" id="ARBA00005614"/>
    </source>
</evidence>
<comment type="similarity">
    <text evidence="1 6">Belongs to the acylphosphatase family.</text>
</comment>
<evidence type="ECO:0000313" key="9">
    <source>
        <dbReference type="Proteomes" id="UP000091956"/>
    </source>
</evidence>
<comment type="catalytic activity">
    <reaction evidence="4 5">
        <text>an acyl phosphate + H2O = a carboxylate + phosphate + H(+)</text>
        <dbReference type="Rhea" id="RHEA:14965"/>
        <dbReference type="ChEBI" id="CHEBI:15377"/>
        <dbReference type="ChEBI" id="CHEBI:15378"/>
        <dbReference type="ChEBI" id="CHEBI:29067"/>
        <dbReference type="ChEBI" id="CHEBI:43474"/>
        <dbReference type="ChEBI" id="CHEBI:59918"/>
        <dbReference type="EC" id="3.6.1.7"/>
    </reaction>
</comment>
<dbReference type="PANTHER" id="PTHR10029">
    <property type="entry name" value="ACYLPHOSPHATASE"/>
    <property type="match status" value="1"/>
</dbReference>
<evidence type="ECO:0000259" key="7">
    <source>
        <dbReference type="PROSITE" id="PS51160"/>
    </source>
</evidence>
<dbReference type="AlphaFoldDB" id="A0A1B8GIN9"/>
<proteinExistence type="inferred from homology"/>
<evidence type="ECO:0000256" key="5">
    <source>
        <dbReference type="PROSITE-ProRule" id="PRU00520"/>
    </source>
</evidence>
<evidence type="ECO:0000256" key="2">
    <source>
        <dbReference type="ARBA" id="ARBA00012150"/>
    </source>
</evidence>
<evidence type="ECO:0000256" key="4">
    <source>
        <dbReference type="ARBA" id="ARBA00047645"/>
    </source>
</evidence>
<feature type="active site" evidence="5">
    <location>
        <position position="20"/>
    </location>
</feature>
<dbReference type="PROSITE" id="PS51160">
    <property type="entry name" value="ACYLPHOSPHATASE_3"/>
    <property type="match status" value="1"/>
</dbReference>
<dbReference type="PANTHER" id="PTHR10029:SF3">
    <property type="entry name" value="ACYLPHOSPHATASE-RELATED"/>
    <property type="match status" value="1"/>
</dbReference>